<gene>
    <name evidence="2" type="ORF">SAMN05192553_103258</name>
</gene>
<name>A0A1H6Y0E1_9BACT</name>
<dbReference type="EMBL" id="FNZH01000003">
    <property type="protein sequence ID" value="SEJ32497.1"/>
    <property type="molecule type" value="Genomic_DNA"/>
</dbReference>
<organism evidence="2 3">
    <name type="scientific">Cyclobacterium xiamenense</name>
    <dbReference type="NCBI Taxonomy" id="1297121"/>
    <lineage>
        <taxon>Bacteria</taxon>
        <taxon>Pseudomonadati</taxon>
        <taxon>Bacteroidota</taxon>
        <taxon>Cytophagia</taxon>
        <taxon>Cytophagales</taxon>
        <taxon>Cyclobacteriaceae</taxon>
        <taxon>Cyclobacterium</taxon>
    </lineage>
</organism>
<evidence type="ECO:0000313" key="2">
    <source>
        <dbReference type="EMBL" id="SEJ32497.1"/>
    </source>
</evidence>
<reference evidence="3" key="1">
    <citation type="submission" date="2016-10" db="EMBL/GenBank/DDBJ databases">
        <authorList>
            <person name="Varghese N."/>
            <person name="Submissions S."/>
        </authorList>
    </citation>
    <scope>NUCLEOTIDE SEQUENCE [LARGE SCALE GENOMIC DNA]</scope>
    <source>
        <strain evidence="3">IBRC-M 10761</strain>
    </source>
</reference>
<dbReference type="PANTHER" id="PTHR30441">
    <property type="entry name" value="DUF748 DOMAIN-CONTAINING PROTEIN"/>
    <property type="match status" value="1"/>
</dbReference>
<keyword evidence="3" id="KW-1185">Reference proteome</keyword>
<sequence>MKKLIFAFLTVGAILLLVLAVVPFFFKDKIFDMLDRELAASVNAQVYYDRNEVGLTVFQNFPYLIASMGDFGVKGNPPFQNDTLIQVGSLHVDVDVWSVLFEENPRLKGVHLEDGQLTIRVLEDGQANYLIAMEEDAVEQSAPAASSFQMGIDLIDVKNVDLIYDDRSLDYLMALSGIDLQGSGDLTLDVYDLQLKGTMDVVNVTYEGVEYLSDKFLTLDSKINVDLENMRFSAENALLKLNEFGFGIDGFLAMPEESIEMDMVFSGQNNDFKSILSLVPGIYSDSFSDLTSSGSMDFKGAVRGVYSETSFPGFDFALTVNDGMFQYPDLPRPVQHVNLDLKVANATGDLDRTSVDLSRFSLEFGNQPVVGHFQLKDLLRYEMDAGLKGNLDLAELTSIFPMEGLELKGKLFLDVKAAGRYDSIAGEIPQLAADFTFEEGYVKSDNYPAPIEGIHFRANAENTSGRMRDLLVNVSTFGFELEGESVSGRLMLEDLEAMRYDFSLRGAADLAKLASVFPLENTLLEGKVRAAIDAKGSYEAIEANRFAALETSGELQVLDFYYADETYPQGIRINEALGDFSPESIRLTKFDARFGESPLEATGALANYMGYLFGAAGQALKGNLDLYSSSFNVNEWMTASENTEEDSSSLQVVPLPTDVDFTMRVKADRIRYDNLSLTDASGALRLADGVLRLDGFTTRALGGSLAFDGTYDPRDLIHPSFAMELDIGGMGIQEAFQSFTTIKTFAPIAQHVAGTFATKFAFSGLLGQDMLPVLSSLDGNGQIAVSETAVNESPLIKGIANLTPLKDAAALRLKPLDIRVDINDGMLHVARFELQLWNYAANVQGSTGFDGRINYLVTVAIPADTFGPQVTGLVGGLVGTDLSGTTIPLAITLGGTYGRPEISLASSESLESYVSNAIKQQLSGGKATAEENIAAEFKAREDSLRQEVKEKAAVARDSVEQEASRLVEETKEKAANEVKNLLRGFTNRKKTTGEENPDPE</sequence>
<dbReference type="RefSeq" id="WP_092173526.1">
    <property type="nucleotide sequence ID" value="NZ_FNZH01000003.1"/>
</dbReference>
<evidence type="ECO:0000256" key="1">
    <source>
        <dbReference type="SAM" id="MobiDB-lite"/>
    </source>
</evidence>
<dbReference type="GO" id="GO:0090313">
    <property type="term" value="P:regulation of protein targeting to membrane"/>
    <property type="evidence" value="ECO:0007669"/>
    <property type="project" value="TreeGrafter"/>
</dbReference>
<accession>A0A1H6Y0E1</accession>
<dbReference type="PANTHER" id="PTHR30441:SF8">
    <property type="entry name" value="DUF748 DOMAIN-CONTAINING PROTEIN"/>
    <property type="match status" value="1"/>
</dbReference>
<feature type="region of interest" description="Disordered" evidence="1">
    <location>
        <begin position="981"/>
        <end position="1000"/>
    </location>
</feature>
<proteinExistence type="predicted"/>
<dbReference type="Proteomes" id="UP000199403">
    <property type="component" value="Unassembled WGS sequence"/>
</dbReference>
<dbReference type="GO" id="GO:0005886">
    <property type="term" value="C:plasma membrane"/>
    <property type="evidence" value="ECO:0007669"/>
    <property type="project" value="TreeGrafter"/>
</dbReference>
<dbReference type="AlphaFoldDB" id="A0A1H6Y0E1"/>
<evidence type="ECO:0000313" key="3">
    <source>
        <dbReference type="Proteomes" id="UP000199403"/>
    </source>
</evidence>
<dbReference type="OrthoDB" id="596403at2"/>
<dbReference type="STRING" id="1416801.SAMN05192553_103258"/>
<dbReference type="InterPro" id="IPR052894">
    <property type="entry name" value="AsmA-related"/>
</dbReference>
<protein>
    <submittedName>
        <fullName evidence="2">AsmA-like C-terminal region</fullName>
    </submittedName>
</protein>